<dbReference type="InterPro" id="IPR036291">
    <property type="entry name" value="NAD(P)-bd_dom_sf"/>
</dbReference>
<keyword evidence="5" id="KW-1185">Reference proteome</keyword>
<sequence length="280" mass="29669">MLRLGFVGTGTLAQAVIGGLQETHGDRCTILVSPRSEETSRALAARYPNVERAASSAAVVEGSDIVFLGMRPQQLAEGIAALPFRDGQVVVSFLAGVPLALVREKVRPAAAVCRAIPLPGIRLRRGPVVLHPGHALVEDLFGGLGDLIVADRESDLTAVSNASAMMSSHFAMQNRMVDWLSSRSVAPDVATRYVRSMFAGLAAIGLDGLDRGEQLDPAHHETKGGLNERVRSHLASAGWFDEVATALDIVEGHLSGEKAGLPRLGSDEHEMTGKEADART</sequence>
<accession>A0ABU0F9U7</accession>
<feature type="compositionally biased region" description="Basic and acidic residues" evidence="2">
    <location>
        <begin position="265"/>
        <end position="280"/>
    </location>
</feature>
<evidence type="ECO:0000313" key="4">
    <source>
        <dbReference type="EMBL" id="MDQ0391388.1"/>
    </source>
</evidence>
<dbReference type="SUPFAM" id="SSF51735">
    <property type="entry name" value="NAD(P)-binding Rossmann-fold domains"/>
    <property type="match status" value="1"/>
</dbReference>
<feature type="region of interest" description="Disordered" evidence="2">
    <location>
        <begin position="258"/>
        <end position="280"/>
    </location>
</feature>
<evidence type="ECO:0000256" key="2">
    <source>
        <dbReference type="SAM" id="MobiDB-lite"/>
    </source>
</evidence>
<evidence type="ECO:0000259" key="3">
    <source>
        <dbReference type="Pfam" id="PF03807"/>
    </source>
</evidence>
<dbReference type="EC" id="1.5.1.2" evidence="4"/>
<dbReference type="InterPro" id="IPR028939">
    <property type="entry name" value="P5C_Rdtase_cat_N"/>
</dbReference>
<dbReference type="PANTHER" id="PTHR11645">
    <property type="entry name" value="PYRROLINE-5-CARBOXYLATE REDUCTASE"/>
    <property type="match status" value="1"/>
</dbReference>
<dbReference type="Gene3D" id="3.40.50.720">
    <property type="entry name" value="NAD(P)-binding Rossmann-like Domain"/>
    <property type="match status" value="1"/>
</dbReference>
<reference evidence="4 5" key="1">
    <citation type="submission" date="2023-07" db="EMBL/GenBank/DDBJ databases">
        <title>Genomic Encyclopedia of Type Strains, Phase IV (KMG-IV): sequencing the most valuable type-strain genomes for metagenomic binning, comparative biology and taxonomic classification.</title>
        <authorList>
            <person name="Goeker M."/>
        </authorList>
    </citation>
    <scope>NUCLEOTIDE SEQUENCE [LARGE SCALE GENOMIC DNA]</scope>
    <source>
        <strain evidence="4 5">DSM 5896</strain>
    </source>
</reference>
<dbReference type="PANTHER" id="PTHR11645:SF13">
    <property type="entry name" value="PYRROLINE-5-CARBOXYLATE REDUCTASE CATALYTIC N-TERMINAL DOMAIN-CONTAINING PROTEIN"/>
    <property type="match status" value="1"/>
</dbReference>
<dbReference type="RefSeq" id="WP_307423619.1">
    <property type="nucleotide sequence ID" value="NZ_JAUSVK010000001.1"/>
</dbReference>
<dbReference type="Pfam" id="PF03807">
    <property type="entry name" value="F420_oxidored"/>
    <property type="match status" value="1"/>
</dbReference>
<feature type="domain" description="Pyrroline-5-carboxylate reductase catalytic N-terminal" evidence="3">
    <location>
        <begin position="3"/>
        <end position="96"/>
    </location>
</feature>
<evidence type="ECO:0000313" key="5">
    <source>
        <dbReference type="Proteomes" id="UP001237448"/>
    </source>
</evidence>
<comment type="caution">
    <text evidence="4">The sequence shown here is derived from an EMBL/GenBank/DDBJ whole genome shotgun (WGS) entry which is preliminary data.</text>
</comment>
<name>A0ABU0F9U7_9HYPH</name>
<proteinExistence type="inferred from homology"/>
<dbReference type="Proteomes" id="UP001237448">
    <property type="component" value="Unassembled WGS sequence"/>
</dbReference>
<gene>
    <name evidence="4" type="ORF">J3R73_001180</name>
</gene>
<comment type="similarity">
    <text evidence="1">Belongs to the pyrroline-5-carboxylate reductase family.</text>
</comment>
<dbReference type="GO" id="GO:0004735">
    <property type="term" value="F:pyrroline-5-carboxylate reductase activity"/>
    <property type="evidence" value="ECO:0007669"/>
    <property type="project" value="UniProtKB-EC"/>
</dbReference>
<evidence type="ECO:0000256" key="1">
    <source>
        <dbReference type="ARBA" id="ARBA00005525"/>
    </source>
</evidence>
<dbReference type="EMBL" id="JAUSVK010000001">
    <property type="protein sequence ID" value="MDQ0391388.1"/>
    <property type="molecule type" value="Genomic_DNA"/>
</dbReference>
<organism evidence="4 5">
    <name type="scientific">Labrys monachus</name>
    <dbReference type="NCBI Taxonomy" id="217067"/>
    <lineage>
        <taxon>Bacteria</taxon>
        <taxon>Pseudomonadati</taxon>
        <taxon>Pseudomonadota</taxon>
        <taxon>Alphaproteobacteria</taxon>
        <taxon>Hyphomicrobiales</taxon>
        <taxon>Xanthobacteraceae</taxon>
        <taxon>Labrys</taxon>
    </lineage>
</organism>
<protein>
    <submittedName>
        <fullName evidence="4">Pyrroline-5-carboxylate reductase</fullName>
        <ecNumber evidence="4">1.5.1.2</ecNumber>
    </submittedName>
</protein>
<keyword evidence="4" id="KW-0560">Oxidoreductase</keyword>